<keyword evidence="2" id="KW-1185">Reference proteome</keyword>
<name>A0ABS4HI19_9BACI</name>
<dbReference type="Proteomes" id="UP001519328">
    <property type="component" value="Unassembled WGS sequence"/>
</dbReference>
<dbReference type="EMBL" id="JAGGKK010000021">
    <property type="protein sequence ID" value="MBP1950374.1"/>
    <property type="molecule type" value="Genomic_DNA"/>
</dbReference>
<accession>A0ABS4HI19</accession>
<evidence type="ECO:0000313" key="1">
    <source>
        <dbReference type="EMBL" id="MBP1950374.1"/>
    </source>
</evidence>
<protein>
    <submittedName>
        <fullName evidence="1">Uncharacterized protein</fullName>
    </submittedName>
</protein>
<proteinExistence type="predicted"/>
<sequence length="30" mass="3219">MGKKAVLKVESVPGSVIYLITMNNAVKKAE</sequence>
<gene>
    <name evidence="1" type="ORF">J2Z82_003331</name>
</gene>
<organism evidence="1 2">
    <name type="scientific">Virgibacillus litoralis</name>
    <dbReference type="NCBI Taxonomy" id="578221"/>
    <lineage>
        <taxon>Bacteria</taxon>
        <taxon>Bacillati</taxon>
        <taxon>Bacillota</taxon>
        <taxon>Bacilli</taxon>
        <taxon>Bacillales</taxon>
        <taxon>Bacillaceae</taxon>
        <taxon>Virgibacillus</taxon>
    </lineage>
</organism>
<reference evidence="1 2" key="1">
    <citation type="submission" date="2021-03" db="EMBL/GenBank/DDBJ databases">
        <title>Genomic Encyclopedia of Type Strains, Phase IV (KMG-IV): sequencing the most valuable type-strain genomes for metagenomic binning, comparative biology and taxonomic classification.</title>
        <authorList>
            <person name="Goeker M."/>
        </authorList>
    </citation>
    <scope>NUCLEOTIDE SEQUENCE [LARGE SCALE GENOMIC DNA]</scope>
    <source>
        <strain evidence="1 2">DSM 21085</strain>
    </source>
</reference>
<evidence type="ECO:0000313" key="2">
    <source>
        <dbReference type="Proteomes" id="UP001519328"/>
    </source>
</evidence>
<comment type="caution">
    <text evidence="1">The sequence shown here is derived from an EMBL/GenBank/DDBJ whole genome shotgun (WGS) entry which is preliminary data.</text>
</comment>